<proteinExistence type="predicted"/>
<dbReference type="WBParaSite" id="nRc.2.0.1.t32637-RA">
    <property type="protein sequence ID" value="nRc.2.0.1.t32637-RA"/>
    <property type="gene ID" value="nRc.2.0.1.g32637"/>
</dbReference>
<evidence type="ECO:0000313" key="2">
    <source>
        <dbReference type="Proteomes" id="UP000887565"/>
    </source>
</evidence>
<keyword evidence="2" id="KW-1185">Reference proteome</keyword>
<name>A0A915K351_ROMCU</name>
<evidence type="ECO:0000256" key="1">
    <source>
        <dbReference type="SAM" id="MobiDB-lite"/>
    </source>
</evidence>
<accession>A0A915K351</accession>
<dbReference type="AlphaFoldDB" id="A0A915K351"/>
<protein>
    <submittedName>
        <fullName evidence="3">Uncharacterized protein</fullName>
    </submittedName>
</protein>
<feature type="compositionally biased region" description="Polar residues" evidence="1">
    <location>
        <begin position="20"/>
        <end position="35"/>
    </location>
</feature>
<reference evidence="3" key="1">
    <citation type="submission" date="2022-11" db="UniProtKB">
        <authorList>
            <consortium name="WormBaseParasite"/>
        </authorList>
    </citation>
    <scope>IDENTIFICATION</scope>
</reference>
<organism evidence="2 3">
    <name type="scientific">Romanomermis culicivorax</name>
    <name type="common">Nematode worm</name>
    <dbReference type="NCBI Taxonomy" id="13658"/>
    <lineage>
        <taxon>Eukaryota</taxon>
        <taxon>Metazoa</taxon>
        <taxon>Ecdysozoa</taxon>
        <taxon>Nematoda</taxon>
        <taxon>Enoplea</taxon>
        <taxon>Dorylaimia</taxon>
        <taxon>Mermithida</taxon>
        <taxon>Mermithoidea</taxon>
        <taxon>Mermithidae</taxon>
        <taxon>Romanomermis</taxon>
    </lineage>
</organism>
<feature type="region of interest" description="Disordered" evidence="1">
    <location>
        <begin position="1"/>
        <end position="35"/>
    </location>
</feature>
<dbReference type="Proteomes" id="UP000887565">
    <property type="component" value="Unplaced"/>
</dbReference>
<evidence type="ECO:0000313" key="3">
    <source>
        <dbReference type="WBParaSite" id="nRc.2.0.1.t32637-RA"/>
    </source>
</evidence>
<sequence>MKQVQTQKPSRAIHVKAGDQNDNSATNQKIGPSGQQELRPALSFSTNTISTAPSSSSTLKDQRLDLHLMGKGTVDRSLTPWAIAFGIQRPATNT</sequence>